<dbReference type="AlphaFoldDB" id="A0AAV5AKY2"/>
<dbReference type="InterPro" id="IPR051104">
    <property type="entry name" value="FAD_monoxygenase"/>
</dbReference>
<evidence type="ECO:0000256" key="2">
    <source>
        <dbReference type="ARBA" id="ARBA00022827"/>
    </source>
</evidence>
<accession>A0AAV5AKY2</accession>
<dbReference type="GO" id="GO:0044550">
    <property type="term" value="P:secondary metabolite biosynthetic process"/>
    <property type="evidence" value="ECO:0007669"/>
    <property type="project" value="TreeGrafter"/>
</dbReference>
<evidence type="ECO:0000313" key="6">
    <source>
        <dbReference type="Proteomes" id="UP001050691"/>
    </source>
</evidence>
<gene>
    <name evidence="5" type="ORF">Clacol_008004</name>
</gene>
<dbReference type="Proteomes" id="UP001050691">
    <property type="component" value="Unassembled WGS sequence"/>
</dbReference>
<keyword evidence="3" id="KW-0560">Oxidoreductase</keyword>
<evidence type="ECO:0000313" key="5">
    <source>
        <dbReference type="EMBL" id="GJJ13748.1"/>
    </source>
</evidence>
<evidence type="ECO:0000256" key="3">
    <source>
        <dbReference type="ARBA" id="ARBA00023002"/>
    </source>
</evidence>
<comment type="caution">
    <text evidence="5">The sequence shown here is derived from an EMBL/GenBank/DDBJ whole genome shotgun (WGS) entry which is preliminary data.</text>
</comment>
<evidence type="ECO:0000259" key="4">
    <source>
        <dbReference type="Pfam" id="PF01494"/>
    </source>
</evidence>
<dbReference type="GO" id="GO:0016491">
    <property type="term" value="F:oxidoreductase activity"/>
    <property type="evidence" value="ECO:0007669"/>
    <property type="project" value="UniProtKB-KW"/>
</dbReference>
<feature type="domain" description="FAD-binding" evidence="4">
    <location>
        <begin position="277"/>
        <end position="347"/>
    </location>
</feature>
<dbReference type="PANTHER" id="PTHR46720">
    <property type="entry name" value="HYDROXYLASE, PUTATIVE (AFU_ORTHOLOGUE AFUA_3G01460)-RELATED"/>
    <property type="match status" value="1"/>
</dbReference>
<sequence>MKAPDIRVELYESFSELSTAGANITISKRARYILHKMNLEDACLKACRNAGDDKSKSPDLQETNKSTFRRLDALRISRGDFMKILFNSVPSKNLRLGKKLTKYTFIRENGPIGLQFSDGTRAICDVLVGSDGVRSTVRGQLMREKARLSDDDTFHKHVDPRWSGTIIYRSLIPRSRLAVQNPNHSLLSTGQIYLGNNQHITAHPFSNGMLDVAISITDLSKEGSPWPSNNWSSQLDKETSRRKLAKRFLDSNKEVQDLIKVFDMSIETAVMDVEPLPFYVRGHVALIGDAAHSALPYTGGNASMAIEDAYALGRILRISMTTKDTLPISLRAYQRIRKPHGNNNIHNARQVLREFQLNGNSGTDMESAIQRIRYHFHETFATTESTPDTDLRMALSWMNSEMSKSRHGRS</sequence>
<proteinExistence type="predicted"/>
<reference evidence="5" key="1">
    <citation type="submission" date="2021-10" db="EMBL/GenBank/DDBJ databases">
        <title>De novo Genome Assembly of Clathrus columnatus (Basidiomycota, Fungi) Using Illumina and Nanopore Sequence Data.</title>
        <authorList>
            <person name="Ogiso-Tanaka E."/>
            <person name="Itagaki H."/>
            <person name="Hosoya T."/>
            <person name="Hosaka K."/>
        </authorList>
    </citation>
    <scope>NUCLEOTIDE SEQUENCE</scope>
    <source>
        <strain evidence="5">MO-923</strain>
    </source>
</reference>
<dbReference type="InterPro" id="IPR002938">
    <property type="entry name" value="FAD-bd"/>
</dbReference>
<name>A0AAV5AKY2_9AGAM</name>
<evidence type="ECO:0000256" key="1">
    <source>
        <dbReference type="ARBA" id="ARBA00022630"/>
    </source>
</evidence>
<dbReference type="EMBL" id="BPWL01000009">
    <property type="protein sequence ID" value="GJJ13748.1"/>
    <property type="molecule type" value="Genomic_DNA"/>
</dbReference>
<dbReference type="PRINTS" id="PR00420">
    <property type="entry name" value="RNGMNOXGNASE"/>
</dbReference>
<dbReference type="GO" id="GO:0071949">
    <property type="term" value="F:FAD binding"/>
    <property type="evidence" value="ECO:0007669"/>
    <property type="project" value="InterPro"/>
</dbReference>
<keyword evidence="2" id="KW-0274">FAD</keyword>
<dbReference type="PANTHER" id="PTHR46720:SF3">
    <property type="entry name" value="FAD-BINDING DOMAIN-CONTAINING PROTEIN-RELATED"/>
    <property type="match status" value="1"/>
</dbReference>
<dbReference type="SUPFAM" id="SSF51905">
    <property type="entry name" value="FAD/NAD(P)-binding domain"/>
    <property type="match status" value="1"/>
</dbReference>
<dbReference type="Gene3D" id="3.50.50.60">
    <property type="entry name" value="FAD/NAD(P)-binding domain"/>
    <property type="match status" value="1"/>
</dbReference>
<dbReference type="InterPro" id="IPR036188">
    <property type="entry name" value="FAD/NAD-bd_sf"/>
</dbReference>
<dbReference type="Pfam" id="PF01494">
    <property type="entry name" value="FAD_binding_3"/>
    <property type="match status" value="1"/>
</dbReference>
<organism evidence="5 6">
    <name type="scientific">Clathrus columnatus</name>
    <dbReference type="NCBI Taxonomy" id="1419009"/>
    <lineage>
        <taxon>Eukaryota</taxon>
        <taxon>Fungi</taxon>
        <taxon>Dikarya</taxon>
        <taxon>Basidiomycota</taxon>
        <taxon>Agaricomycotina</taxon>
        <taxon>Agaricomycetes</taxon>
        <taxon>Phallomycetidae</taxon>
        <taxon>Phallales</taxon>
        <taxon>Clathraceae</taxon>
        <taxon>Clathrus</taxon>
    </lineage>
</organism>
<protein>
    <recommendedName>
        <fullName evidence="4">FAD-binding domain-containing protein</fullName>
    </recommendedName>
</protein>
<keyword evidence="1" id="KW-0285">Flavoprotein</keyword>
<keyword evidence="6" id="KW-1185">Reference proteome</keyword>